<organism evidence="2 3">
    <name type="scientific">Pseudooceanicola atlanticus</name>
    <dbReference type="NCBI Taxonomy" id="1461694"/>
    <lineage>
        <taxon>Bacteria</taxon>
        <taxon>Pseudomonadati</taxon>
        <taxon>Pseudomonadota</taxon>
        <taxon>Alphaproteobacteria</taxon>
        <taxon>Rhodobacterales</taxon>
        <taxon>Paracoccaceae</taxon>
        <taxon>Pseudooceanicola</taxon>
    </lineage>
</organism>
<protein>
    <recommendedName>
        <fullName evidence="1">SH3b domain-containing protein</fullName>
    </recommendedName>
</protein>
<proteinExistence type="predicted"/>
<dbReference type="Proteomes" id="UP000030004">
    <property type="component" value="Unassembled WGS sequence"/>
</dbReference>
<reference evidence="2 3" key="1">
    <citation type="journal article" date="2015" name="Antonie Van Leeuwenhoek">
        <title>Pseudooceanicola atlanticus gen. nov. sp. nov., isolated from surface seawater of the Atlantic Ocean and reclassification of Oceanicola batsensis, Oceanicola marinus, Oceanicola nitratireducens, Oceanicola nanhaiensis, Oceanicola antarcticus and Oceanicola flagellatus, as Pseudooceanicola batsensis comb. nov., Pseudooceanicola marinus comb. nov., Pseudooceanicola nitratireducens comb. nov., Pseudooceanicola nanhaiensis comb. nov., Pseudooceanicola antarcticus comb. nov., and Pseudooceanicola flagellatus comb. nov.</title>
        <authorList>
            <person name="Lai Q."/>
            <person name="Li G."/>
            <person name="Liu X."/>
            <person name="Du Y."/>
            <person name="Sun F."/>
            <person name="Shao Z."/>
        </authorList>
    </citation>
    <scope>NUCLEOTIDE SEQUENCE [LARGE SCALE GENOMIC DNA]</scope>
    <source>
        <strain evidence="2 3">22II-s11g</strain>
    </source>
</reference>
<keyword evidence="3" id="KW-1185">Reference proteome</keyword>
<dbReference type="AlphaFoldDB" id="A0A0A0E978"/>
<dbReference type="PROSITE" id="PS51781">
    <property type="entry name" value="SH3B"/>
    <property type="match status" value="1"/>
</dbReference>
<dbReference type="RefSeq" id="WP_043752542.1">
    <property type="nucleotide sequence ID" value="NZ_AQQX01000010.1"/>
</dbReference>
<dbReference type="InterPro" id="IPR003646">
    <property type="entry name" value="SH3-like_bac-type"/>
</dbReference>
<evidence type="ECO:0000313" key="3">
    <source>
        <dbReference type="Proteomes" id="UP000030004"/>
    </source>
</evidence>
<evidence type="ECO:0000313" key="2">
    <source>
        <dbReference type="EMBL" id="KGM47541.1"/>
    </source>
</evidence>
<feature type="domain" description="SH3b" evidence="1">
    <location>
        <begin position="120"/>
        <end position="184"/>
    </location>
</feature>
<comment type="caution">
    <text evidence="2">The sequence shown here is derived from an EMBL/GenBank/DDBJ whole genome shotgun (WGS) entry which is preliminary data.</text>
</comment>
<name>A0A0A0E978_9RHOB</name>
<gene>
    <name evidence="2" type="ORF">ATO9_18140</name>
</gene>
<dbReference type="Pfam" id="PF08239">
    <property type="entry name" value="SH3_3"/>
    <property type="match status" value="1"/>
</dbReference>
<accession>A0A0A0E978</accession>
<dbReference type="Gene3D" id="2.30.30.40">
    <property type="entry name" value="SH3 Domains"/>
    <property type="match status" value="1"/>
</dbReference>
<dbReference type="OrthoDB" id="7433551at2"/>
<dbReference type="EMBL" id="AQQX01000010">
    <property type="protein sequence ID" value="KGM47541.1"/>
    <property type="molecule type" value="Genomic_DNA"/>
</dbReference>
<evidence type="ECO:0000259" key="1">
    <source>
        <dbReference type="PROSITE" id="PS51781"/>
    </source>
</evidence>
<dbReference type="SMART" id="SM00287">
    <property type="entry name" value="SH3b"/>
    <property type="match status" value="1"/>
</dbReference>
<sequence length="186" mass="19746">MKKFIFLTFAFLAWAFYEMSGGDEFQPQAAVAAEEPVAEVVSTSGSEPAVNVPVAAKAEPIEPQVTRASFTNPNVALSKPSEDQLAALDPEVLDSFAAVLKDEPQPVAADGGLVAGKIALDLREVSGNRVNMRNGPGTNFSIVDRLTRGEQVEVLAEPGNGWLKLRVSDSGRVGWMADFLVTAAAE</sequence>
<dbReference type="STRING" id="1461694.ATO9_18140"/>
<dbReference type="eggNOG" id="COG4991">
    <property type="taxonomic scope" value="Bacteria"/>
</dbReference>